<dbReference type="AlphaFoldDB" id="Q1MZY0"/>
<feature type="domain" description="BD-FAE-like" evidence="2">
    <location>
        <begin position="55"/>
        <end position="258"/>
    </location>
</feature>
<gene>
    <name evidence="3" type="ORF">RED65_02894</name>
</gene>
<protein>
    <submittedName>
        <fullName evidence="3">Carboxylesterase family protein</fullName>
    </submittedName>
</protein>
<evidence type="ECO:0000313" key="4">
    <source>
        <dbReference type="Proteomes" id="UP000004263"/>
    </source>
</evidence>
<dbReference type="PANTHER" id="PTHR48081">
    <property type="entry name" value="AB HYDROLASE SUPERFAMILY PROTEIN C4A8.06C"/>
    <property type="match status" value="1"/>
</dbReference>
<dbReference type="InterPro" id="IPR049492">
    <property type="entry name" value="BD-FAE-like_dom"/>
</dbReference>
<dbReference type="OrthoDB" id="9771666at2"/>
<keyword evidence="4" id="KW-1185">Reference proteome</keyword>
<keyword evidence="1" id="KW-0378">Hydrolase</keyword>
<dbReference type="InterPro" id="IPR050300">
    <property type="entry name" value="GDXG_lipolytic_enzyme"/>
</dbReference>
<dbReference type="EMBL" id="AAQH01000016">
    <property type="protein sequence ID" value="EAT11583.1"/>
    <property type="molecule type" value="Genomic_DNA"/>
</dbReference>
<evidence type="ECO:0000259" key="2">
    <source>
        <dbReference type="Pfam" id="PF20434"/>
    </source>
</evidence>
<dbReference type="Proteomes" id="UP000004263">
    <property type="component" value="Unassembled WGS sequence"/>
</dbReference>
<comment type="caution">
    <text evidence="3">The sequence shown here is derived from an EMBL/GenBank/DDBJ whole genome shotgun (WGS) entry which is preliminary data.</text>
</comment>
<evidence type="ECO:0000313" key="3">
    <source>
        <dbReference type="EMBL" id="EAT11583.1"/>
    </source>
</evidence>
<proteinExistence type="predicted"/>
<dbReference type="GO" id="GO:0016787">
    <property type="term" value="F:hydrolase activity"/>
    <property type="evidence" value="ECO:0007669"/>
    <property type="project" value="UniProtKB-KW"/>
</dbReference>
<reference evidence="3 4" key="1">
    <citation type="submission" date="2006-03" db="EMBL/GenBank/DDBJ databases">
        <authorList>
            <person name="Pinhassi J."/>
            <person name="Pedros-Alio C."/>
            <person name="Ferriera S."/>
            <person name="Johnson J."/>
            <person name="Kravitz S."/>
            <person name="Halpern A."/>
            <person name="Remington K."/>
            <person name="Beeson K."/>
            <person name="Tran B."/>
            <person name="Rogers Y.-H."/>
            <person name="Friedman R."/>
            <person name="Venter J.C."/>
        </authorList>
    </citation>
    <scope>NUCLEOTIDE SEQUENCE [LARGE SCALE GENOMIC DNA]</scope>
    <source>
        <strain evidence="3 4">RED65</strain>
    </source>
</reference>
<dbReference type="RefSeq" id="WP_007019194.1">
    <property type="nucleotide sequence ID" value="NZ_CH724121.1"/>
</dbReference>
<sequence>MIWAVLIALWVLLVVVILFKPLWLMNYLLSPVGATFAGVKRIKNLQYGQDARQSMDVYLPIEYSADTPWVMFVHGGAWDTGHKDEYAFAGRALAELGFACAVPTYRLYPAVKYPHFIEDIAEAVRRLPSLIDAKSIDSQGLRQNGFVMMGHSAGAHTGAMLATHEQYLQESDTSINQFIGLAGPYDLPLDDPLVVGKFDGVRVYDVSEIREDYGHEHNAHEANPINWAHENMPPCLLIHGSDDVTVGPYHSERFSRRLEQLHVKHDCIMIEEVNHRHLVGALCYGLRWLNPVYTMISDTLRTTKH</sequence>
<dbReference type="SUPFAM" id="SSF53474">
    <property type="entry name" value="alpha/beta-Hydrolases"/>
    <property type="match status" value="1"/>
</dbReference>
<dbReference type="STRING" id="207949.RED65_02894"/>
<dbReference type="PANTHER" id="PTHR48081:SF33">
    <property type="entry name" value="KYNURENINE FORMAMIDASE"/>
    <property type="match status" value="1"/>
</dbReference>
<dbReference type="HOGENOM" id="CLU_012494_4_1_6"/>
<accession>Q1MZY0</accession>
<dbReference type="Gene3D" id="3.40.50.1820">
    <property type="entry name" value="alpha/beta hydrolase"/>
    <property type="match status" value="1"/>
</dbReference>
<name>Q1MZY0_9GAMM</name>
<evidence type="ECO:0000256" key="1">
    <source>
        <dbReference type="ARBA" id="ARBA00022801"/>
    </source>
</evidence>
<dbReference type="Pfam" id="PF20434">
    <property type="entry name" value="BD-FAE"/>
    <property type="match status" value="1"/>
</dbReference>
<dbReference type="InterPro" id="IPR029058">
    <property type="entry name" value="AB_hydrolase_fold"/>
</dbReference>
<organism evidence="3 4">
    <name type="scientific">Bermanella marisrubri</name>
    <dbReference type="NCBI Taxonomy" id="207949"/>
    <lineage>
        <taxon>Bacteria</taxon>
        <taxon>Pseudomonadati</taxon>
        <taxon>Pseudomonadota</taxon>
        <taxon>Gammaproteobacteria</taxon>
        <taxon>Oceanospirillales</taxon>
        <taxon>Oceanospirillaceae</taxon>
        <taxon>Bermanella</taxon>
    </lineage>
</organism>